<feature type="modified residue" description="4-aspartylphosphate" evidence="2">
    <location>
        <position position="55"/>
    </location>
</feature>
<name>A0A1F7RZS6_9BACT</name>
<organism evidence="4 5">
    <name type="scientific">Candidatus Schekmanbacteria bacterium RBG_16_38_10</name>
    <dbReference type="NCBI Taxonomy" id="1817879"/>
    <lineage>
        <taxon>Bacteria</taxon>
        <taxon>Candidatus Schekmaniibacteriota</taxon>
    </lineage>
</organism>
<comment type="caution">
    <text evidence="4">The sequence shown here is derived from an EMBL/GenBank/DDBJ whole genome shotgun (WGS) entry which is preliminary data.</text>
</comment>
<evidence type="ECO:0000256" key="1">
    <source>
        <dbReference type="ARBA" id="ARBA00022553"/>
    </source>
</evidence>
<dbReference type="InterPro" id="IPR001789">
    <property type="entry name" value="Sig_transdc_resp-reg_receiver"/>
</dbReference>
<dbReference type="PANTHER" id="PTHR44591:SF3">
    <property type="entry name" value="RESPONSE REGULATORY DOMAIN-CONTAINING PROTEIN"/>
    <property type="match status" value="1"/>
</dbReference>
<dbReference type="EMBL" id="MGDE01000060">
    <property type="protein sequence ID" value="OGL47075.1"/>
    <property type="molecule type" value="Genomic_DNA"/>
</dbReference>
<dbReference type="GO" id="GO:0000160">
    <property type="term" value="P:phosphorelay signal transduction system"/>
    <property type="evidence" value="ECO:0007669"/>
    <property type="project" value="InterPro"/>
</dbReference>
<dbReference type="SMART" id="SM00448">
    <property type="entry name" value="REC"/>
    <property type="match status" value="1"/>
</dbReference>
<keyword evidence="4" id="KW-0808">Transferase</keyword>
<gene>
    <name evidence="4" type="ORF">A2W05_05705</name>
</gene>
<evidence type="ECO:0000313" key="5">
    <source>
        <dbReference type="Proteomes" id="UP000178797"/>
    </source>
</evidence>
<reference evidence="4 5" key="1">
    <citation type="journal article" date="2016" name="Nat. Commun.">
        <title>Thousands of microbial genomes shed light on interconnected biogeochemical processes in an aquifer system.</title>
        <authorList>
            <person name="Anantharaman K."/>
            <person name="Brown C.T."/>
            <person name="Hug L.A."/>
            <person name="Sharon I."/>
            <person name="Castelle C.J."/>
            <person name="Probst A.J."/>
            <person name="Thomas B.C."/>
            <person name="Singh A."/>
            <person name="Wilkins M.J."/>
            <person name="Karaoz U."/>
            <person name="Brodie E.L."/>
            <person name="Williams K.H."/>
            <person name="Hubbard S.S."/>
            <person name="Banfield J.F."/>
        </authorList>
    </citation>
    <scope>NUCLEOTIDE SEQUENCE [LARGE SCALE GENOMIC DNA]</scope>
</reference>
<dbReference type="Pfam" id="PF00072">
    <property type="entry name" value="Response_reg"/>
    <property type="match status" value="1"/>
</dbReference>
<dbReference type="Gene3D" id="3.40.50.2300">
    <property type="match status" value="1"/>
</dbReference>
<feature type="domain" description="Response regulatory" evidence="3">
    <location>
        <begin position="6"/>
        <end position="120"/>
    </location>
</feature>
<proteinExistence type="predicted"/>
<dbReference type="CDD" id="cd00156">
    <property type="entry name" value="REC"/>
    <property type="match status" value="1"/>
</dbReference>
<keyword evidence="4" id="KW-0418">Kinase</keyword>
<evidence type="ECO:0000256" key="2">
    <source>
        <dbReference type="PROSITE-ProRule" id="PRU00169"/>
    </source>
</evidence>
<dbReference type="AlphaFoldDB" id="A0A1F7RZS6"/>
<evidence type="ECO:0000259" key="3">
    <source>
        <dbReference type="PROSITE" id="PS50110"/>
    </source>
</evidence>
<protein>
    <submittedName>
        <fullName evidence="4">Histidine kinase</fullName>
    </submittedName>
</protein>
<sequence length="132" mass="14933">MTVKLRLMVIDDEPIVGKRLKQLLEKTGYIVEAFTESSTAVEELEKTHFDIIVTDLKMDGIDGMKILEIARKKNPDTKVIIITGFSKMETAAEAFNKGAFDFIVKPFKIEELKQVIQKAEIELSENKGKIES</sequence>
<dbReference type="InterPro" id="IPR011006">
    <property type="entry name" value="CheY-like_superfamily"/>
</dbReference>
<dbReference type="GO" id="GO:0016301">
    <property type="term" value="F:kinase activity"/>
    <property type="evidence" value="ECO:0007669"/>
    <property type="project" value="UniProtKB-KW"/>
</dbReference>
<evidence type="ECO:0000313" key="4">
    <source>
        <dbReference type="EMBL" id="OGL47075.1"/>
    </source>
</evidence>
<dbReference type="InterPro" id="IPR050595">
    <property type="entry name" value="Bact_response_regulator"/>
</dbReference>
<keyword evidence="1 2" id="KW-0597">Phosphoprotein</keyword>
<dbReference type="Proteomes" id="UP000178797">
    <property type="component" value="Unassembled WGS sequence"/>
</dbReference>
<dbReference type="PANTHER" id="PTHR44591">
    <property type="entry name" value="STRESS RESPONSE REGULATOR PROTEIN 1"/>
    <property type="match status" value="1"/>
</dbReference>
<dbReference type="PROSITE" id="PS50110">
    <property type="entry name" value="RESPONSE_REGULATORY"/>
    <property type="match status" value="1"/>
</dbReference>
<dbReference type="SUPFAM" id="SSF52172">
    <property type="entry name" value="CheY-like"/>
    <property type="match status" value="1"/>
</dbReference>
<accession>A0A1F7RZS6</accession>